<dbReference type="GO" id="GO:0003723">
    <property type="term" value="F:RNA binding"/>
    <property type="evidence" value="ECO:0007669"/>
    <property type="project" value="UniProtKB-UniRule"/>
</dbReference>
<protein>
    <recommendedName>
        <fullName evidence="2">RRM domain-containing protein</fullName>
    </recommendedName>
</protein>
<dbReference type="PANTHER" id="PTHR32343">
    <property type="entry name" value="SERINE/ARGININE-RICH SPLICING FACTOR"/>
    <property type="match status" value="1"/>
</dbReference>
<dbReference type="Proteomes" id="UP000813824">
    <property type="component" value="Unassembled WGS sequence"/>
</dbReference>
<evidence type="ECO:0000259" key="2">
    <source>
        <dbReference type="PROSITE" id="PS50102"/>
    </source>
</evidence>
<organism evidence="3 4">
    <name type="scientific">Cristinia sonorae</name>
    <dbReference type="NCBI Taxonomy" id="1940300"/>
    <lineage>
        <taxon>Eukaryota</taxon>
        <taxon>Fungi</taxon>
        <taxon>Dikarya</taxon>
        <taxon>Basidiomycota</taxon>
        <taxon>Agaricomycotina</taxon>
        <taxon>Agaricomycetes</taxon>
        <taxon>Agaricomycetidae</taxon>
        <taxon>Agaricales</taxon>
        <taxon>Pleurotineae</taxon>
        <taxon>Stephanosporaceae</taxon>
        <taxon>Cristinia</taxon>
    </lineage>
</organism>
<dbReference type="OrthoDB" id="4726at2759"/>
<dbReference type="PROSITE" id="PS50102">
    <property type="entry name" value="RRM"/>
    <property type="match status" value="1"/>
</dbReference>
<dbReference type="InterPro" id="IPR000504">
    <property type="entry name" value="RRM_dom"/>
</dbReference>
<keyword evidence="4" id="KW-1185">Reference proteome</keyword>
<evidence type="ECO:0000256" key="1">
    <source>
        <dbReference type="PROSITE-ProRule" id="PRU00176"/>
    </source>
</evidence>
<dbReference type="EMBL" id="JAEVFJ010000003">
    <property type="protein sequence ID" value="KAH8106256.1"/>
    <property type="molecule type" value="Genomic_DNA"/>
</dbReference>
<feature type="domain" description="RRM" evidence="2">
    <location>
        <begin position="55"/>
        <end position="135"/>
    </location>
</feature>
<keyword evidence="1" id="KW-0694">RNA-binding</keyword>
<dbReference type="Pfam" id="PF00076">
    <property type="entry name" value="RRM_1"/>
    <property type="match status" value="1"/>
</dbReference>
<comment type="caution">
    <text evidence="3">The sequence shown here is derived from an EMBL/GenBank/DDBJ whole genome shotgun (WGS) entry which is preliminary data.</text>
</comment>
<dbReference type="CDD" id="cd00590">
    <property type="entry name" value="RRM_SF"/>
    <property type="match status" value="1"/>
</dbReference>
<gene>
    <name evidence="3" type="ORF">BXZ70DRAFT_428014</name>
</gene>
<name>A0A8K0XUJ4_9AGAR</name>
<dbReference type="InterPro" id="IPR012677">
    <property type="entry name" value="Nucleotide-bd_a/b_plait_sf"/>
</dbReference>
<evidence type="ECO:0000313" key="3">
    <source>
        <dbReference type="EMBL" id="KAH8106256.1"/>
    </source>
</evidence>
<proteinExistence type="predicted"/>
<evidence type="ECO:0000313" key="4">
    <source>
        <dbReference type="Proteomes" id="UP000813824"/>
    </source>
</evidence>
<dbReference type="AlphaFoldDB" id="A0A8K0XUJ4"/>
<dbReference type="InterPro" id="IPR035979">
    <property type="entry name" value="RBD_domain_sf"/>
</dbReference>
<dbReference type="SUPFAM" id="SSF54928">
    <property type="entry name" value="RNA-binding domain, RBD"/>
    <property type="match status" value="1"/>
</dbReference>
<dbReference type="SMART" id="SM00360">
    <property type="entry name" value="RRM"/>
    <property type="match status" value="1"/>
</dbReference>
<accession>A0A8K0XUJ4</accession>
<dbReference type="Gene3D" id="3.30.70.330">
    <property type="match status" value="1"/>
</dbReference>
<dbReference type="PANTHER" id="PTHR32343:SF22">
    <property type="entry name" value="LD29830P"/>
    <property type="match status" value="1"/>
</dbReference>
<reference evidence="3" key="1">
    <citation type="journal article" date="2021" name="New Phytol.">
        <title>Evolutionary innovations through gain and loss of genes in the ectomycorrhizal Boletales.</title>
        <authorList>
            <person name="Wu G."/>
            <person name="Miyauchi S."/>
            <person name="Morin E."/>
            <person name="Kuo A."/>
            <person name="Drula E."/>
            <person name="Varga T."/>
            <person name="Kohler A."/>
            <person name="Feng B."/>
            <person name="Cao Y."/>
            <person name="Lipzen A."/>
            <person name="Daum C."/>
            <person name="Hundley H."/>
            <person name="Pangilinan J."/>
            <person name="Johnson J."/>
            <person name="Barry K."/>
            <person name="LaButti K."/>
            <person name="Ng V."/>
            <person name="Ahrendt S."/>
            <person name="Min B."/>
            <person name="Choi I.G."/>
            <person name="Park H."/>
            <person name="Plett J.M."/>
            <person name="Magnuson J."/>
            <person name="Spatafora J.W."/>
            <person name="Nagy L.G."/>
            <person name="Henrissat B."/>
            <person name="Grigoriev I.V."/>
            <person name="Yang Z.L."/>
            <person name="Xu J."/>
            <person name="Martin F.M."/>
        </authorList>
    </citation>
    <scope>NUCLEOTIDE SEQUENCE</scope>
    <source>
        <strain evidence="3">KKN 215</strain>
    </source>
</reference>
<sequence>MHWGPKQVAQMQLIKRPSLAHIHNLPDVRVEHAKAVRKGKEISVRRATFRSYHFRYIYVGNLPPAVTERELDILFSRVGTVTRVTIRSVSGSVSTTPSPSDCSRLYATVIFKCSSSATEALKLNGTIFRDRHLSITQDVLRLPEFDELKKKCEEELNPPPMTIVAATRAAMKAKLLDLKRVTVARTEFIPLDHAAGVGTKGQYQQLLQPEHRKVQFLAS</sequence>